<evidence type="ECO:0000256" key="2">
    <source>
        <dbReference type="ARBA" id="ARBA00022679"/>
    </source>
</evidence>
<keyword evidence="2" id="KW-0808">Transferase</keyword>
<keyword evidence="7" id="KW-1185">Reference proteome</keyword>
<dbReference type="Proteomes" id="UP000746503">
    <property type="component" value="Unassembled WGS sequence"/>
</dbReference>
<evidence type="ECO:0000259" key="5">
    <source>
        <dbReference type="Pfam" id="PF21124"/>
    </source>
</evidence>
<dbReference type="InterPro" id="IPR001227">
    <property type="entry name" value="Ac_transferase_dom_sf"/>
</dbReference>
<evidence type="ECO:0000313" key="7">
    <source>
        <dbReference type="Proteomes" id="UP000746503"/>
    </source>
</evidence>
<dbReference type="PANTHER" id="PTHR42681">
    <property type="entry name" value="MALONYL-COA-ACYL CARRIER PROTEIN TRANSACYLASE, MITOCHONDRIAL"/>
    <property type="match status" value="1"/>
</dbReference>
<evidence type="ECO:0000313" key="6">
    <source>
        <dbReference type="EMBL" id="NJP66745.1"/>
    </source>
</evidence>
<name>A0ABX1AKG5_9ACTN</name>
<gene>
    <name evidence="6" type="ORF">HCJ92_10705</name>
</gene>
<reference evidence="6 7" key="1">
    <citation type="submission" date="2020-03" db="EMBL/GenBank/DDBJ databases">
        <title>Draft genome of Streptomyces sp. ventii, isolated from the Axial Seamount in the Pacific Ocean, and resequencing of the two type strains Streptomyces lonarensis strain NCL 716 and Streptomyces bohaiensis strain 11A07.</title>
        <authorList>
            <person name="Loughran R.M."/>
            <person name="Pfannmuller K.M."/>
            <person name="Wasson B.J."/>
            <person name="Deadmond M.C."/>
            <person name="Paddock B.E."/>
            <person name="Koyack M.J."/>
            <person name="Gallegos D.A."/>
            <person name="Mitchell E.A."/>
            <person name="Ushijima B."/>
            <person name="Saw J.H."/>
            <person name="Mcphail K.L."/>
            <person name="Videau P."/>
        </authorList>
    </citation>
    <scope>NUCLEOTIDE SEQUENCE [LARGE SCALE GENOMIC DNA]</scope>
    <source>
        <strain evidence="7">5675061</strain>
    </source>
</reference>
<evidence type="ECO:0000256" key="3">
    <source>
        <dbReference type="ARBA" id="ARBA00023315"/>
    </source>
</evidence>
<evidence type="ECO:0000256" key="1">
    <source>
        <dbReference type="ARBA" id="ARBA00013258"/>
    </source>
</evidence>
<sequence>MGPHQYSDVARFMLVDRHARELCRTADDVLGYRLTDRYRDSDDPYSEYAQVAFLVNCLALARLAEEQHGVDPIACTGASFGEKTVAAYTGALTVADAIDMTARTARCVAEYFRTAHQDVVTHSFLRTPKARLAELLAELDGRGEWYEVSCELDEDFHMVSLREPAVAEFSRAIRAGSGMSLYTMRPPMHAAAFAGLRERIEEEVIGGLEFADPRVPVVSDQDGSPLTGGEEIRTLLLDGFVRALRWPSAVDGLAALGVGKVCVAGPDSLFGRVGTTTRRFEVLAMTPQAALRPRAAARVPAG</sequence>
<organism evidence="6 7">
    <name type="scientific">Streptomyces spiramenti</name>
    <dbReference type="NCBI Taxonomy" id="2720606"/>
    <lineage>
        <taxon>Bacteria</taxon>
        <taxon>Bacillati</taxon>
        <taxon>Actinomycetota</taxon>
        <taxon>Actinomycetes</taxon>
        <taxon>Kitasatosporales</taxon>
        <taxon>Streptomycetaceae</taxon>
        <taxon>Streptomyces</taxon>
    </lineage>
</organism>
<dbReference type="EMBL" id="JAAVJB010000066">
    <property type="protein sequence ID" value="NJP66745.1"/>
    <property type="molecule type" value="Genomic_DNA"/>
</dbReference>
<accession>A0ABX1AKG5</accession>
<dbReference type="PANTHER" id="PTHR42681:SF1">
    <property type="entry name" value="MALONYL-COA-ACYL CARRIER PROTEIN TRANSACYLASE, MITOCHONDRIAL"/>
    <property type="match status" value="1"/>
</dbReference>
<evidence type="ECO:0000256" key="4">
    <source>
        <dbReference type="ARBA" id="ARBA00048462"/>
    </source>
</evidence>
<comment type="caution">
    <text evidence="6">The sequence shown here is derived from an EMBL/GenBank/DDBJ whole genome shotgun (WGS) entry which is preliminary data.</text>
</comment>
<dbReference type="InterPro" id="IPR050858">
    <property type="entry name" value="Mal-CoA-ACP_Trans/PKS_FabD"/>
</dbReference>
<dbReference type="SUPFAM" id="SSF52151">
    <property type="entry name" value="FabD/lysophospholipase-like"/>
    <property type="match status" value="1"/>
</dbReference>
<keyword evidence="3" id="KW-0012">Acyltransferase</keyword>
<dbReference type="InterPro" id="IPR049416">
    <property type="entry name" value="VinK-like_small"/>
</dbReference>
<proteinExistence type="predicted"/>
<dbReference type="Pfam" id="PF21124">
    <property type="entry name" value="VinK_C"/>
    <property type="match status" value="1"/>
</dbReference>
<comment type="catalytic activity">
    <reaction evidence="4">
        <text>holo-[ACP] + malonyl-CoA = malonyl-[ACP] + CoA</text>
        <dbReference type="Rhea" id="RHEA:41792"/>
        <dbReference type="Rhea" id="RHEA-COMP:9623"/>
        <dbReference type="Rhea" id="RHEA-COMP:9685"/>
        <dbReference type="ChEBI" id="CHEBI:57287"/>
        <dbReference type="ChEBI" id="CHEBI:57384"/>
        <dbReference type="ChEBI" id="CHEBI:64479"/>
        <dbReference type="ChEBI" id="CHEBI:78449"/>
        <dbReference type="EC" id="2.3.1.39"/>
    </reaction>
</comment>
<feature type="domain" description="Malonyl-CoA-[acyl-carrier-protein] transacylase small" evidence="5">
    <location>
        <begin position="123"/>
        <end position="184"/>
    </location>
</feature>
<protein>
    <recommendedName>
        <fullName evidence="1">[acyl-carrier-protein] S-malonyltransferase</fullName>
        <ecNumber evidence="1">2.3.1.39</ecNumber>
    </recommendedName>
</protein>
<dbReference type="InterPro" id="IPR016035">
    <property type="entry name" value="Acyl_Trfase/lysoPLipase"/>
</dbReference>
<dbReference type="Gene3D" id="3.40.366.10">
    <property type="entry name" value="Malonyl-Coenzyme A Acyl Carrier Protein, domain 2"/>
    <property type="match status" value="2"/>
</dbReference>
<dbReference type="EC" id="2.3.1.39" evidence="1"/>